<evidence type="ECO:0000313" key="10">
    <source>
        <dbReference type="Proteomes" id="UP000712157"/>
    </source>
</evidence>
<dbReference type="CDD" id="cd06261">
    <property type="entry name" value="TM_PBP2"/>
    <property type="match status" value="1"/>
</dbReference>
<dbReference type="SUPFAM" id="SSF161098">
    <property type="entry name" value="MetI-like"/>
    <property type="match status" value="1"/>
</dbReference>
<dbReference type="InterPro" id="IPR035906">
    <property type="entry name" value="MetI-like_sf"/>
</dbReference>
<accession>A0A949NFV9</accession>
<sequence>MRKSVRKEIIITICLALFFLLFLSPIIIALSGSFRPLKDSSSYLNLFQNFSLESYGLAFDKMNYFRSLKNSVLITFISAVLLLLFTSMAGYAIARLRGKLGPFFQIFFLAGMIVSAQMSIIPMYRIVNGIGIGNTIAAPIALYVTSALPFSIFLYTNFIKSSVPYALEEAATIDGAGTIRTFGQIVIPLTKPALTSIVITQGVPIWNDFFFSMLFLSAPEKKTLPLTMLNFIGDMENATQWNMLFAACFLSAIPILIIYIFLQRYFVSGLTVGAVKG</sequence>
<dbReference type="PANTHER" id="PTHR43744">
    <property type="entry name" value="ABC TRANSPORTER PERMEASE PROTEIN MG189-RELATED-RELATED"/>
    <property type="match status" value="1"/>
</dbReference>
<comment type="similarity">
    <text evidence="7">Belongs to the binding-protein-dependent transport system permease family.</text>
</comment>
<comment type="caution">
    <text evidence="9">The sequence shown here is derived from an EMBL/GenBank/DDBJ whole genome shotgun (WGS) entry which is preliminary data.</text>
</comment>
<evidence type="ECO:0000256" key="5">
    <source>
        <dbReference type="ARBA" id="ARBA00022989"/>
    </source>
</evidence>
<keyword evidence="10" id="KW-1185">Reference proteome</keyword>
<dbReference type="EMBL" id="JAHQCW010000004">
    <property type="protein sequence ID" value="MBU9735663.1"/>
    <property type="molecule type" value="Genomic_DNA"/>
</dbReference>
<evidence type="ECO:0000256" key="6">
    <source>
        <dbReference type="ARBA" id="ARBA00023136"/>
    </source>
</evidence>
<evidence type="ECO:0000259" key="8">
    <source>
        <dbReference type="PROSITE" id="PS50928"/>
    </source>
</evidence>
<keyword evidence="4 7" id="KW-0812">Transmembrane</keyword>
<dbReference type="Gene3D" id="1.10.3720.10">
    <property type="entry name" value="MetI-like"/>
    <property type="match status" value="1"/>
</dbReference>
<dbReference type="RefSeq" id="WP_158342295.1">
    <property type="nucleotide sequence ID" value="NZ_JAHQCW010000004.1"/>
</dbReference>
<feature type="transmembrane region" description="Helical" evidence="7">
    <location>
        <begin position="106"/>
        <end position="124"/>
    </location>
</feature>
<dbReference type="InterPro" id="IPR000515">
    <property type="entry name" value="MetI-like"/>
</dbReference>
<keyword evidence="6 7" id="KW-0472">Membrane</keyword>
<evidence type="ECO:0000313" key="9">
    <source>
        <dbReference type="EMBL" id="MBU9735663.1"/>
    </source>
</evidence>
<dbReference type="GO" id="GO:0005886">
    <property type="term" value="C:plasma membrane"/>
    <property type="evidence" value="ECO:0007669"/>
    <property type="project" value="UniProtKB-SubCell"/>
</dbReference>
<dbReference type="PANTHER" id="PTHR43744:SF12">
    <property type="entry name" value="ABC TRANSPORTER PERMEASE PROTEIN MG189-RELATED"/>
    <property type="match status" value="1"/>
</dbReference>
<keyword evidence="2 7" id="KW-0813">Transport</keyword>
<dbReference type="GO" id="GO:0055085">
    <property type="term" value="P:transmembrane transport"/>
    <property type="evidence" value="ECO:0007669"/>
    <property type="project" value="InterPro"/>
</dbReference>
<dbReference type="Pfam" id="PF00528">
    <property type="entry name" value="BPD_transp_1"/>
    <property type="match status" value="1"/>
</dbReference>
<comment type="subcellular location">
    <subcellularLocation>
        <location evidence="1 7">Cell membrane</location>
        <topology evidence="1 7">Multi-pass membrane protein</topology>
    </subcellularLocation>
</comment>
<name>A0A949NFV9_9FIRM</name>
<organism evidence="9 10">
    <name type="scientific">Diplocloster agilis</name>
    <dbReference type="NCBI Taxonomy" id="2850323"/>
    <lineage>
        <taxon>Bacteria</taxon>
        <taxon>Bacillati</taxon>
        <taxon>Bacillota</taxon>
        <taxon>Clostridia</taxon>
        <taxon>Lachnospirales</taxon>
        <taxon>Lachnospiraceae</taxon>
        <taxon>Diplocloster</taxon>
    </lineage>
</organism>
<protein>
    <submittedName>
        <fullName evidence="9">Carbohydrate ABC transporter permease</fullName>
    </submittedName>
</protein>
<gene>
    <name evidence="9" type="ORF">KTH89_03875</name>
</gene>
<keyword evidence="5 7" id="KW-1133">Transmembrane helix</keyword>
<feature type="transmembrane region" description="Helical" evidence="7">
    <location>
        <begin position="136"/>
        <end position="155"/>
    </location>
</feature>
<evidence type="ECO:0000256" key="7">
    <source>
        <dbReference type="RuleBase" id="RU363032"/>
    </source>
</evidence>
<dbReference type="PROSITE" id="PS50928">
    <property type="entry name" value="ABC_TM1"/>
    <property type="match status" value="1"/>
</dbReference>
<dbReference type="AlphaFoldDB" id="A0A949NFV9"/>
<evidence type="ECO:0000256" key="1">
    <source>
        <dbReference type="ARBA" id="ARBA00004651"/>
    </source>
</evidence>
<evidence type="ECO:0000256" key="3">
    <source>
        <dbReference type="ARBA" id="ARBA00022475"/>
    </source>
</evidence>
<feature type="transmembrane region" description="Helical" evidence="7">
    <location>
        <begin position="241"/>
        <end position="262"/>
    </location>
</feature>
<evidence type="ECO:0000256" key="2">
    <source>
        <dbReference type="ARBA" id="ARBA00022448"/>
    </source>
</evidence>
<evidence type="ECO:0000256" key="4">
    <source>
        <dbReference type="ARBA" id="ARBA00022692"/>
    </source>
</evidence>
<dbReference type="Proteomes" id="UP000712157">
    <property type="component" value="Unassembled WGS sequence"/>
</dbReference>
<feature type="domain" description="ABC transmembrane type-1" evidence="8">
    <location>
        <begin position="68"/>
        <end position="262"/>
    </location>
</feature>
<feature type="transmembrane region" description="Helical" evidence="7">
    <location>
        <begin position="9"/>
        <end position="34"/>
    </location>
</feature>
<feature type="transmembrane region" description="Helical" evidence="7">
    <location>
        <begin position="72"/>
        <end position="94"/>
    </location>
</feature>
<proteinExistence type="inferred from homology"/>
<keyword evidence="3" id="KW-1003">Cell membrane</keyword>
<reference evidence="9" key="1">
    <citation type="submission" date="2021-06" db="EMBL/GenBank/DDBJ databases">
        <title>Description of novel taxa of the family Lachnospiraceae.</title>
        <authorList>
            <person name="Chaplin A.V."/>
            <person name="Sokolova S.R."/>
            <person name="Pikina A.P."/>
            <person name="Korzhanova M."/>
            <person name="Belova V."/>
            <person name="Korostin D."/>
            <person name="Efimov B.A."/>
        </authorList>
    </citation>
    <scope>NUCLEOTIDE SEQUENCE</scope>
    <source>
        <strain evidence="9">ASD5720</strain>
    </source>
</reference>